<dbReference type="KEGG" id="aab:A4R43_28205"/>
<gene>
    <name evidence="2" type="ORF">A4R43_28205</name>
</gene>
<dbReference type="AlphaFoldDB" id="A0A344LCV9"/>
<dbReference type="Proteomes" id="UP000250434">
    <property type="component" value="Chromosome"/>
</dbReference>
<organism evidence="2 3">
    <name type="scientific">Amycolatopsis albispora</name>
    <dbReference type="NCBI Taxonomy" id="1804986"/>
    <lineage>
        <taxon>Bacteria</taxon>
        <taxon>Bacillati</taxon>
        <taxon>Actinomycetota</taxon>
        <taxon>Actinomycetes</taxon>
        <taxon>Pseudonocardiales</taxon>
        <taxon>Pseudonocardiaceae</taxon>
        <taxon>Amycolatopsis</taxon>
    </lineage>
</organism>
<feature type="transmembrane region" description="Helical" evidence="1">
    <location>
        <begin position="100"/>
        <end position="125"/>
    </location>
</feature>
<dbReference type="InterPro" id="IPR046671">
    <property type="entry name" value="DUF6541"/>
</dbReference>
<keyword evidence="1" id="KW-1133">Transmembrane helix</keyword>
<dbReference type="OrthoDB" id="3251757at2"/>
<evidence type="ECO:0000313" key="3">
    <source>
        <dbReference type="Proteomes" id="UP000250434"/>
    </source>
</evidence>
<feature type="transmembrane region" description="Helical" evidence="1">
    <location>
        <begin position="325"/>
        <end position="350"/>
    </location>
</feature>
<feature type="transmembrane region" description="Helical" evidence="1">
    <location>
        <begin position="196"/>
        <end position="217"/>
    </location>
</feature>
<name>A0A344LCV9_9PSEU</name>
<feature type="transmembrane region" description="Helical" evidence="1">
    <location>
        <begin position="442"/>
        <end position="465"/>
    </location>
</feature>
<reference evidence="2 3" key="1">
    <citation type="submission" date="2016-04" db="EMBL/GenBank/DDBJ databases">
        <title>Complete genome sequence and analysis of deep-sea sediment isolate, Amycolatopsis sp. WP1.</title>
        <authorList>
            <person name="Wang H."/>
            <person name="Chen S."/>
            <person name="Wu Q."/>
        </authorList>
    </citation>
    <scope>NUCLEOTIDE SEQUENCE [LARGE SCALE GENOMIC DNA]</scope>
    <source>
        <strain evidence="2 3">WP1</strain>
    </source>
</reference>
<feature type="transmembrane region" description="Helical" evidence="1">
    <location>
        <begin position="65"/>
        <end position="88"/>
    </location>
</feature>
<protein>
    <recommendedName>
        <fullName evidence="4">Copper-transporting ATPase</fullName>
    </recommendedName>
</protein>
<evidence type="ECO:0000256" key="1">
    <source>
        <dbReference type="SAM" id="Phobius"/>
    </source>
</evidence>
<keyword evidence="3" id="KW-1185">Reference proteome</keyword>
<feature type="transmembrane region" description="Helical" evidence="1">
    <location>
        <begin position="382"/>
        <end position="398"/>
    </location>
</feature>
<feature type="transmembrane region" description="Helical" evidence="1">
    <location>
        <begin position="405"/>
        <end position="422"/>
    </location>
</feature>
<feature type="transmembrane region" description="Helical" evidence="1">
    <location>
        <begin position="12"/>
        <end position="30"/>
    </location>
</feature>
<dbReference type="EMBL" id="CP015163">
    <property type="protein sequence ID" value="AXB45883.1"/>
    <property type="molecule type" value="Genomic_DNA"/>
</dbReference>
<evidence type="ECO:0000313" key="2">
    <source>
        <dbReference type="EMBL" id="AXB45883.1"/>
    </source>
</evidence>
<dbReference type="Pfam" id="PF20176">
    <property type="entry name" value="DUF6541"/>
    <property type="match status" value="1"/>
</dbReference>
<evidence type="ECO:0008006" key="4">
    <source>
        <dbReference type="Google" id="ProtNLM"/>
    </source>
</evidence>
<feature type="transmembrane region" description="Helical" evidence="1">
    <location>
        <begin position="37"/>
        <end position="59"/>
    </location>
</feature>
<feature type="transmembrane region" description="Helical" evidence="1">
    <location>
        <begin position="477"/>
        <end position="498"/>
    </location>
</feature>
<accession>A0A344LCV9</accession>
<keyword evidence="1" id="KW-0812">Transmembrane</keyword>
<proteinExistence type="predicted"/>
<keyword evidence="1" id="KW-0472">Membrane</keyword>
<feature type="transmembrane region" description="Helical" evidence="1">
    <location>
        <begin position="250"/>
        <end position="267"/>
    </location>
</feature>
<sequence length="647" mass="69276">MPTSTSPVFDALTIALYALVIFLPGLLTGFAAGLRGWVLAGMAPLFTYAIGGLAGPWLAAIGLPFNVLTFVIATIVFTGVAFGLRWLVTRRSRPEPDAPLWARTGHLSVLACLLFAAAVGIFTVWRGLVELDAISQGFDAVYHANAIRYIADTGDGSLFGTSLTNWYAERGGLFYPNAYHLVGTVAYQLSGATIPAIMNTNTLLLPGLLALSLVAVVREFRGRAVLAGAVALVAIAPTAVMYQSMSRGPLLPFLLGLALTPLGTVALHRYLVRPALDTGLVFVLAAVGLLTVHSSTLFAGIVFALPMIVQRWLSAAKWKAVGRDLLALLPIGVASVVVAAMQLFGAIGLASGDVPYWGWPSQGTTGSALGTLLSFQHDMPRPQIWLAAALFLGFVFFRKLNGLRWIGGTALVSGLLYIAVSSSNHPLVMAISRPWWDDPYRFVSMAMVPLCVIAAHGLAELATWLKDGISRWRSPSWLAPVTAVVVLAGFVGITNGLYTGTNTGWVTPGYGNGPGVDKHKLPVSPDEAQAMLELEKRAQPGDWVMNDRFDGGAWVYAISGVRGVAGHYDQALPPADALLLADRFRDYETDPAVRAAVQRLNIRWVLVGQYGYPPEATRQKGLVGLDGQPFLRLVYRNADASLYQLVP</sequence>